<dbReference type="SUPFAM" id="SSF57850">
    <property type="entry name" value="RING/U-box"/>
    <property type="match status" value="1"/>
</dbReference>
<evidence type="ECO:0000259" key="7">
    <source>
        <dbReference type="PROSITE" id="PS50089"/>
    </source>
</evidence>
<keyword evidence="9" id="KW-1185">Reference proteome</keyword>
<reference evidence="8 9" key="1">
    <citation type="submission" date="2024-08" db="EMBL/GenBank/DDBJ databases">
        <title>Gnathostoma spinigerum genome.</title>
        <authorList>
            <person name="Gonzalez-Bertolin B."/>
            <person name="Monzon S."/>
            <person name="Zaballos A."/>
            <person name="Jimenez P."/>
            <person name="Dekumyoy P."/>
            <person name="Varona S."/>
            <person name="Cuesta I."/>
            <person name="Sumanam S."/>
            <person name="Adisakwattana P."/>
            <person name="Gasser R.B."/>
            <person name="Hernandez-Gonzalez A."/>
            <person name="Young N.D."/>
            <person name="Perteguer M.J."/>
        </authorList>
    </citation>
    <scope>NUCLEOTIDE SEQUENCE [LARGE SCALE GENOMIC DNA]</scope>
    <source>
        <strain evidence="8">AL3</strain>
        <tissue evidence="8">Liver</tissue>
    </source>
</reference>
<evidence type="ECO:0000313" key="9">
    <source>
        <dbReference type="Proteomes" id="UP001608902"/>
    </source>
</evidence>
<accession>A0ABD6E5J1</accession>
<dbReference type="InterPro" id="IPR042123">
    <property type="entry name" value="Zip3/RNF212-like"/>
</dbReference>
<protein>
    <recommendedName>
        <fullName evidence="7">RING-type domain-containing protein</fullName>
    </recommendedName>
</protein>
<keyword evidence="3" id="KW-0862">Zinc</keyword>
<dbReference type="Pfam" id="PF14634">
    <property type="entry name" value="zf-RING_5"/>
    <property type="match status" value="1"/>
</dbReference>
<comment type="caution">
    <text evidence="8">The sequence shown here is derived from an EMBL/GenBank/DDBJ whole genome shotgun (WGS) entry which is preliminary data.</text>
</comment>
<dbReference type="Proteomes" id="UP001608902">
    <property type="component" value="Unassembled WGS sequence"/>
</dbReference>
<proteinExistence type="predicted"/>
<dbReference type="PANTHER" id="PTHR22663:SF17">
    <property type="entry name" value="RING FINGER PROTEIN NARYA-RELATED"/>
    <property type="match status" value="1"/>
</dbReference>
<dbReference type="InterPro" id="IPR001841">
    <property type="entry name" value="Znf_RING"/>
</dbReference>
<feature type="compositionally biased region" description="Low complexity" evidence="6">
    <location>
        <begin position="229"/>
        <end position="242"/>
    </location>
</feature>
<keyword evidence="1" id="KW-0479">Metal-binding</keyword>
<organism evidence="8 9">
    <name type="scientific">Gnathostoma spinigerum</name>
    <dbReference type="NCBI Taxonomy" id="75299"/>
    <lineage>
        <taxon>Eukaryota</taxon>
        <taxon>Metazoa</taxon>
        <taxon>Ecdysozoa</taxon>
        <taxon>Nematoda</taxon>
        <taxon>Chromadorea</taxon>
        <taxon>Rhabditida</taxon>
        <taxon>Spirurina</taxon>
        <taxon>Gnathostomatomorpha</taxon>
        <taxon>Gnathostomatoidea</taxon>
        <taxon>Gnathostomatidae</taxon>
        <taxon>Gnathostoma</taxon>
    </lineage>
</organism>
<sequence>MVYCCGIVLRYSFFVQCCKKITQFCEIAPHIYVVPNLDGGRSGISLLREMSSWIHCNVCIRLPSSANDVHYLLSTCKHILCSRCLSAVDEGICPCCKQKAKFVIINRELRPEIQRFFKDPKDILVQYAQSLSDIMQFQNSQRAHLDKAVRERQKRALKFMRSCQLELKNRFESERKAIAEKESLLKSMDKLRRHCQMLESALSARNNQADHYITTPSSFKSDKQEHRTPSSSSFKLTKTSTPVENDGVSPSQRLATIFGESGNEPSPITTNFLTTPEILGMGKKGIESKGMFVNLSQCRSRSSDVRMLTDFHF</sequence>
<dbReference type="EMBL" id="JBGFUD010000822">
    <property type="protein sequence ID" value="MFH4975293.1"/>
    <property type="molecule type" value="Genomic_DNA"/>
</dbReference>
<dbReference type="PANTHER" id="PTHR22663">
    <property type="entry name" value="RING FINGER PROTEIN NARYA-RELATED"/>
    <property type="match status" value="1"/>
</dbReference>
<gene>
    <name evidence="8" type="ORF">AB6A40_002002</name>
</gene>
<keyword evidence="4" id="KW-0469">Meiosis</keyword>
<evidence type="ECO:0000256" key="4">
    <source>
        <dbReference type="ARBA" id="ARBA00023254"/>
    </source>
</evidence>
<dbReference type="GO" id="GO:0008270">
    <property type="term" value="F:zinc ion binding"/>
    <property type="evidence" value="ECO:0007669"/>
    <property type="project" value="UniProtKB-KW"/>
</dbReference>
<evidence type="ECO:0000256" key="6">
    <source>
        <dbReference type="SAM" id="MobiDB-lite"/>
    </source>
</evidence>
<dbReference type="InterPro" id="IPR013083">
    <property type="entry name" value="Znf_RING/FYVE/PHD"/>
</dbReference>
<keyword evidence="2 5" id="KW-0863">Zinc-finger</keyword>
<evidence type="ECO:0000256" key="2">
    <source>
        <dbReference type="ARBA" id="ARBA00022771"/>
    </source>
</evidence>
<feature type="region of interest" description="Disordered" evidence="6">
    <location>
        <begin position="213"/>
        <end position="249"/>
    </location>
</feature>
<name>A0ABD6E5J1_9BILA</name>
<dbReference type="AlphaFoldDB" id="A0ABD6E5J1"/>
<dbReference type="GO" id="GO:0051321">
    <property type="term" value="P:meiotic cell cycle"/>
    <property type="evidence" value="ECO:0007669"/>
    <property type="project" value="UniProtKB-KW"/>
</dbReference>
<evidence type="ECO:0000256" key="3">
    <source>
        <dbReference type="ARBA" id="ARBA00022833"/>
    </source>
</evidence>
<dbReference type="PROSITE" id="PS50089">
    <property type="entry name" value="ZF_RING_2"/>
    <property type="match status" value="1"/>
</dbReference>
<dbReference type="Gene3D" id="3.30.40.10">
    <property type="entry name" value="Zinc/RING finger domain, C3HC4 (zinc finger)"/>
    <property type="match status" value="1"/>
</dbReference>
<evidence type="ECO:0000313" key="8">
    <source>
        <dbReference type="EMBL" id="MFH4975293.1"/>
    </source>
</evidence>
<evidence type="ECO:0000256" key="5">
    <source>
        <dbReference type="PROSITE-ProRule" id="PRU00175"/>
    </source>
</evidence>
<feature type="domain" description="RING-type" evidence="7">
    <location>
        <begin position="56"/>
        <end position="97"/>
    </location>
</feature>
<dbReference type="PROSITE" id="PS00518">
    <property type="entry name" value="ZF_RING_1"/>
    <property type="match status" value="1"/>
</dbReference>
<dbReference type="InterPro" id="IPR017907">
    <property type="entry name" value="Znf_RING_CS"/>
</dbReference>
<evidence type="ECO:0000256" key="1">
    <source>
        <dbReference type="ARBA" id="ARBA00022723"/>
    </source>
</evidence>